<keyword evidence="4" id="KW-1185">Reference proteome</keyword>
<dbReference type="PANTHER" id="PTHR38034:SF1">
    <property type="entry name" value="INNER MEMBRANE PROTEIN YPJD"/>
    <property type="match status" value="1"/>
</dbReference>
<name>A0A8D5JXY8_9PROT</name>
<dbReference type="RefSeq" id="WP_221764758.1">
    <property type="nucleotide sequence ID" value="NZ_AP024110.1"/>
</dbReference>
<feature type="transmembrane region" description="Helical" evidence="1">
    <location>
        <begin position="63"/>
        <end position="82"/>
    </location>
</feature>
<evidence type="ECO:0000313" key="3">
    <source>
        <dbReference type="EMBL" id="BCM24207.1"/>
    </source>
</evidence>
<gene>
    <name evidence="3" type="ORF">ZMTM_04660</name>
</gene>
<dbReference type="Proteomes" id="UP000826722">
    <property type="component" value="Chromosome"/>
</dbReference>
<feature type="transmembrane region" description="Helical" evidence="1">
    <location>
        <begin position="94"/>
        <end position="111"/>
    </location>
</feature>
<feature type="transmembrane region" description="Helical" evidence="1">
    <location>
        <begin position="36"/>
        <end position="57"/>
    </location>
</feature>
<feature type="transmembrane region" description="Helical" evidence="1">
    <location>
        <begin position="123"/>
        <end position="149"/>
    </location>
</feature>
<evidence type="ECO:0000259" key="2">
    <source>
        <dbReference type="Pfam" id="PF01578"/>
    </source>
</evidence>
<dbReference type="InterPro" id="IPR002541">
    <property type="entry name" value="Cyt_c_assembly"/>
</dbReference>
<dbReference type="PANTHER" id="PTHR38034">
    <property type="entry name" value="INNER MEMBRANE PROTEIN YPJD"/>
    <property type="match status" value="1"/>
</dbReference>
<dbReference type="GO" id="GO:0017004">
    <property type="term" value="P:cytochrome complex assembly"/>
    <property type="evidence" value="ECO:0007669"/>
    <property type="project" value="InterPro"/>
</dbReference>
<feature type="transmembrane region" description="Helical" evidence="1">
    <location>
        <begin position="6"/>
        <end position="24"/>
    </location>
</feature>
<evidence type="ECO:0000313" key="4">
    <source>
        <dbReference type="Proteomes" id="UP000826722"/>
    </source>
</evidence>
<keyword evidence="1" id="KW-1133">Transmembrane helix</keyword>
<dbReference type="InterPro" id="IPR052372">
    <property type="entry name" value="YpjD/HemX"/>
</dbReference>
<dbReference type="KEGG" id="mpau:ZMTM_04660"/>
<proteinExistence type="predicted"/>
<feature type="transmembrane region" description="Helical" evidence="1">
    <location>
        <begin position="213"/>
        <end position="231"/>
    </location>
</feature>
<dbReference type="GO" id="GO:0020037">
    <property type="term" value="F:heme binding"/>
    <property type="evidence" value="ECO:0007669"/>
    <property type="project" value="InterPro"/>
</dbReference>
<evidence type="ECO:0000256" key="1">
    <source>
        <dbReference type="SAM" id="Phobius"/>
    </source>
</evidence>
<accession>A0A8D5JXY8</accession>
<feature type="transmembrane region" description="Helical" evidence="1">
    <location>
        <begin position="170"/>
        <end position="193"/>
    </location>
</feature>
<dbReference type="AlphaFoldDB" id="A0A8D5JXY8"/>
<reference evidence="3" key="1">
    <citation type="journal article" date="2021" name="Arch. Microbiol.">
        <title>Methyloradius palustris gen. nov., sp. nov., a methanol-oxidizing bacterium isolated from snow.</title>
        <authorList>
            <person name="Miyadera T."/>
            <person name="Kojima H."/>
            <person name="Fukui M."/>
        </authorList>
    </citation>
    <scope>NUCLEOTIDE SEQUENCE</scope>
    <source>
        <strain evidence="3">Zm11</strain>
    </source>
</reference>
<keyword evidence="1" id="KW-0472">Membrane</keyword>
<feature type="transmembrane region" description="Helical" evidence="1">
    <location>
        <begin position="243"/>
        <end position="262"/>
    </location>
</feature>
<sequence length="268" mass="30492">MIEFAPYFITALIYALVAADFWLDASAKPSLKISRWHPHLIAVGLILHACLLYKSLFTGGLNLGLSNALSAIFWLTVLIYWLTDLKHHLNSLQAFVLPPAAFFVLLQYLLPEAHLLPYAKQPLFMTHLVISMLAYSLFTFAALHALLMMAAERSLHQKPTLIKLPDFPPLMVMETLLFRMIGLGFILLTLTLISGMLFSEAMFHQALRFNHKNIFTIVSWLVFGGLLLGRFQYGWRGRKAIRWTLSGFALLFLAYIGSKFVLEILLHR</sequence>
<organism evidence="3 4">
    <name type="scientific">Methyloradius palustris</name>
    <dbReference type="NCBI Taxonomy" id="2778876"/>
    <lineage>
        <taxon>Bacteria</taxon>
        <taxon>Pseudomonadati</taxon>
        <taxon>Pseudomonadota</taxon>
        <taxon>Betaproteobacteria</taxon>
        <taxon>Nitrosomonadales</taxon>
        <taxon>Methylophilaceae</taxon>
        <taxon>Methyloradius</taxon>
    </lineage>
</organism>
<protein>
    <submittedName>
        <fullName evidence="3">Membrane protein</fullName>
    </submittedName>
</protein>
<feature type="domain" description="Cytochrome c assembly protein" evidence="2">
    <location>
        <begin position="36"/>
        <end position="265"/>
    </location>
</feature>
<dbReference type="Pfam" id="PF01578">
    <property type="entry name" value="Cytochrom_C_asm"/>
    <property type="match status" value="1"/>
</dbReference>
<keyword evidence="1" id="KW-0812">Transmembrane</keyword>
<dbReference type="EMBL" id="AP024110">
    <property type="protein sequence ID" value="BCM24207.1"/>
    <property type="molecule type" value="Genomic_DNA"/>
</dbReference>